<dbReference type="Gene3D" id="1.10.8.870">
    <property type="entry name" value="Alpha-glycerophosphate oxidase, cap domain"/>
    <property type="match status" value="1"/>
</dbReference>
<keyword evidence="6" id="KW-0560">Oxidoreductase</keyword>
<dbReference type="PANTHER" id="PTHR11985">
    <property type="entry name" value="GLYCEROL-3-PHOSPHATE DEHYDROGENASE"/>
    <property type="match status" value="1"/>
</dbReference>
<dbReference type="AlphaFoldDB" id="A0A0S7BFL7"/>
<dbReference type="InterPro" id="IPR036188">
    <property type="entry name" value="FAD/NAD-bd_sf"/>
</dbReference>
<dbReference type="OrthoDB" id="9801699at2"/>
<dbReference type="SUPFAM" id="SSF51905">
    <property type="entry name" value="FAD/NAD(P)-binding domain"/>
    <property type="match status" value="1"/>
</dbReference>
<reference evidence="9" key="1">
    <citation type="submission" date="2015-07" db="EMBL/GenBank/DDBJ databases">
        <title>Draft Genome Sequences of Anaerolinea thermolimosa IMO-1, Bellilinea caldifistulae GOMI-1, Leptolinea tardivitalis YMTK-2, Levilinea saccharolytica KIBI-1,Longilinea arvoryzae KOME-1, Previously Described as Members of the Anaerolineaceae (Chloroflexi).</title>
        <authorList>
            <person name="Sekiguchi Y."/>
            <person name="Ohashi A."/>
            <person name="Matsuura N."/>
            <person name="Tourlousse M.D."/>
        </authorList>
    </citation>
    <scope>NUCLEOTIDE SEQUENCE [LARGE SCALE GENOMIC DNA]</scope>
    <source>
        <strain evidence="9">KOME-1</strain>
    </source>
</reference>
<organism evidence="9">
    <name type="scientific">Longilinea arvoryzae</name>
    <dbReference type="NCBI Taxonomy" id="360412"/>
    <lineage>
        <taxon>Bacteria</taxon>
        <taxon>Bacillati</taxon>
        <taxon>Chloroflexota</taxon>
        <taxon>Anaerolineae</taxon>
        <taxon>Anaerolineales</taxon>
        <taxon>Anaerolineaceae</taxon>
        <taxon>Longilinea</taxon>
    </lineage>
</organism>
<evidence type="ECO:0000259" key="7">
    <source>
        <dbReference type="Pfam" id="PF01266"/>
    </source>
</evidence>
<evidence type="ECO:0000259" key="8">
    <source>
        <dbReference type="Pfam" id="PF16901"/>
    </source>
</evidence>
<protein>
    <submittedName>
        <fullName evidence="9">Glycerol-3-phosphate dehydrogenase</fullName>
    </submittedName>
</protein>
<feature type="domain" description="Alpha-glycerophosphate oxidase C-terminal" evidence="8">
    <location>
        <begin position="407"/>
        <end position="510"/>
    </location>
</feature>
<dbReference type="GO" id="GO:0004368">
    <property type="term" value="F:glycerol-3-phosphate dehydrogenase (quinone) activity"/>
    <property type="evidence" value="ECO:0007669"/>
    <property type="project" value="InterPro"/>
</dbReference>
<dbReference type="GO" id="GO:0046168">
    <property type="term" value="P:glycerol-3-phosphate catabolic process"/>
    <property type="evidence" value="ECO:0007669"/>
    <property type="project" value="TreeGrafter"/>
</dbReference>
<dbReference type="InterPro" id="IPR031656">
    <property type="entry name" value="DAO_C"/>
</dbReference>
<dbReference type="RefSeq" id="WP_075072717.1">
    <property type="nucleotide sequence ID" value="NZ_DF967972.1"/>
</dbReference>
<name>A0A0S7BFL7_9CHLR</name>
<evidence type="ECO:0000256" key="6">
    <source>
        <dbReference type="ARBA" id="ARBA00023002"/>
    </source>
</evidence>
<evidence type="ECO:0000256" key="1">
    <source>
        <dbReference type="ARBA" id="ARBA00001974"/>
    </source>
</evidence>
<dbReference type="GO" id="GO:0006071">
    <property type="term" value="P:glycerol metabolic process"/>
    <property type="evidence" value="ECO:0007669"/>
    <property type="project" value="UniProtKB-KW"/>
</dbReference>
<keyword evidence="10" id="KW-1185">Reference proteome</keyword>
<dbReference type="PRINTS" id="PR01001">
    <property type="entry name" value="FADG3PDH"/>
</dbReference>
<evidence type="ECO:0000256" key="3">
    <source>
        <dbReference type="ARBA" id="ARBA00022630"/>
    </source>
</evidence>
<dbReference type="Gene3D" id="3.50.50.60">
    <property type="entry name" value="FAD/NAD(P)-binding domain"/>
    <property type="match status" value="1"/>
</dbReference>
<dbReference type="EMBL" id="DF967972">
    <property type="protein sequence ID" value="GAP13379.1"/>
    <property type="molecule type" value="Genomic_DNA"/>
</dbReference>
<evidence type="ECO:0000256" key="4">
    <source>
        <dbReference type="ARBA" id="ARBA00022798"/>
    </source>
</evidence>
<dbReference type="STRING" id="360412.LARV_01132"/>
<evidence type="ECO:0000256" key="2">
    <source>
        <dbReference type="ARBA" id="ARBA00007330"/>
    </source>
</evidence>
<accession>A0A0S7BFL7</accession>
<keyword evidence="3" id="KW-0285">Flavoprotein</keyword>
<comment type="cofactor">
    <cofactor evidence="1">
        <name>FAD</name>
        <dbReference type="ChEBI" id="CHEBI:57692"/>
    </cofactor>
</comment>
<dbReference type="InterPro" id="IPR000447">
    <property type="entry name" value="G3P_DH_FAD-dep"/>
</dbReference>
<keyword evidence="5" id="KW-0274">FAD</keyword>
<keyword evidence="4" id="KW-0319">Glycerol metabolism</keyword>
<proteinExistence type="inferred from homology"/>
<dbReference type="InterPro" id="IPR038299">
    <property type="entry name" value="DAO_C_sf"/>
</dbReference>
<evidence type="ECO:0000313" key="9">
    <source>
        <dbReference type="EMBL" id="GAP13379.1"/>
    </source>
</evidence>
<dbReference type="Gene3D" id="3.30.9.10">
    <property type="entry name" value="D-Amino Acid Oxidase, subunit A, domain 2"/>
    <property type="match status" value="1"/>
</dbReference>
<dbReference type="Proteomes" id="UP000055060">
    <property type="component" value="Unassembled WGS sequence"/>
</dbReference>
<dbReference type="Pfam" id="PF16901">
    <property type="entry name" value="DAO_C"/>
    <property type="match status" value="1"/>
</dbReference>
<gene>
    <name evidence="9" type="ORF">LARV_01132</name>
</gene>
<feature type="domain" description="FAD dependent oxidoreductase" evidence="7">
    <location>
        <begin position="19"/>
        <end position="347"/>
    </location>
</feature>
<evidence type="ECO:0000313" key="10">
    <source>
        <dbReference type="Proteomes" id="UP000055060"/>
    </source>
</evidence>
<evidence type="ECO:0000256" key="5">
    <source>
        <dbReference type="ARBA" id="ARBA00022827"/>
    </source>
</evidence>
<dbReference type="Pfam" id="PF01266">
    <property type="entry name" value="DAO"/>
    <property type="match status" value="1"/>
</dbReference>
<dbReference type="InterPro" id="IPR006076">
    <property type="entry name" value="FAD-dep_OxRdtase"/>
</dbReference>
<dbReference type="PANTHER" id="PTHR11985:SF35">
    <property type="entry name" value="ANAEROBIC GLYCEROL-3-PHOSPHATE DEHYDROGENASE SUBUNIT A"/>
    <property type="match status" value="1"/>
</dbReference>
<sequence>MNPANDRDVIWNEISGPWDVLIVGGGIVGVGLLRESVRLGLKTLLVDAADFGSGTSSRSSKMVHGGLRYLSTGQVMLTMHSVRERQRLLREGEGLIEPIEFLLPSYTGDRTPGWMFGLGLAIYDTIALRWQHTHHSTSEMRDLIRGLNSHNLQGGYHFYDAQTDDARLVLRVLHEAVHAGGKALNYTRAESLLRDRAGRVCGVGLHDLFGQRSAEVTAGVVINATGAWADELRKEAGQGPRLRRLRGSHLVFPRRCLPIDQVVSFLHPRDDRPVFALPWEGVTLIGTTDVDHRDAMSTDPAISPDEVDYLMEGLNFIFDSPGLTPQDAVSTFSGIRSVLDTGRDNPSRESRDEVLWNENGLITITGGKLTLFRHMAQDTLRFVSKQLPDRPRPDASARMLDEMDQAAFDLAMEVQGGGLDEDAKLRLLGRFGVHSADLLRAAQPGELTPVAGTPTLWAELRWAVRSEQVVHLEDLLLRRTRLGLLLPDGGAELLPRVRELCLEELGWDEGRWQAEQIAYHNLCQRAYSLPQETRVPIEAMV</sequence>
<comment type="similarity">
    <text evidence="2">Belongs to the FAD-dependent glycerol-3-phosphate dehydrogenase family.</text>
</comment>